<reference evidence="20" key="1">
    <citation type="journal article" date="2016" name="Genome Announc.">
        <title>Genome sequences of three species of Hanseniaspora isolated from spontaneous wine fermentations.</title>
        <authorList>
            <person name="Sternes P.R."/>
            <person name="Lee D."/>
            <person name="Kutyna D.R."/>
            <person name="Borneman A.R."/>
        </authorList>
    </citation>
    <scope>NUCLEOTIDE SEQUENCE [LARGE SCALE GENOMIC DNA]</scope>
    <source>
        <strain evidence="20">AWRI3580</strain>
    </source>
</reference>
<evidence type="ECO:0000256" key="16">
    <source>
        <dbReference type="PIRSR" id="PIRSR005149-50"/>
    </source>
</evidence>
<dbReference type="OrthoDB" id="2204368at2759"/>
<evidence type="ECO:0000256" key="7">
    <source>
        <dbReference type="ARBA" id="ARBA00022832"/>
    </source>
</evidence>
<dbReference type="InterPro" id="IPR014430">
    <property type="entry name" value="Scs7"/>
</dbReference>
<evidence type="ECO:0000256" key="4">
    <source>
        <dbReference type="ARBA" id="ARBA00022692"/>
    </source>
</evidence>
<dbReference type="VEuPathDB" id="FungiDB:AWRI3580_g1951"/>
<feature type="binding site" evidence="15">
    <location>
        <position position="282"/>
    </location>
    <ligand>
        <name>Zn(2+)</name>
        <dbReference type="ChEBI" id="CHEBI:29105"/>
        <label>1</label>
    </ligand>
</feature>
<dbReference type="PANTHER" id="PTHR12863">
    <property type="entry name" value="FATTY ACID HYDROXYLASE"/>
    <property type="match status" value="1"/>
</dbReference>
<dbReference type="SUPFAM" id="SSF55856">
    <property type="entry name" value="Cytochrome b5-like heme/steroid binding domain"/>
    <property type="match status" value="1"/>
</dbReference>
<evidence type="ECO:0000256" key="5">
    <source>
        <dbReference type="ARBA" id="ARBA00022723"/>
    </source>
</evidence>
<feature type="binding site" evidence="15">
    <location>
        <position position="260"/>
    </location>
    <ligand>
        <name>Zn(2+)</name>
        <dbReference type="ChEBI" id="CHEBI:29105"/>
        <label>1</label>
    </ligand>
</feature>
<evidence type="ECO:0000313" key="20">
    <source>
        <dbReference type="Proteomes" id="UP000095358"/>
    </source>
</evidence>
<keyword evidence="6 14" id="KW-0256">Endoplasmic reticulum</keyword>
<keyword evidence="9 17" id="KW-1133">Transmembrane helix</keyword>
<name>A0A1E5RPK8_HANUV</name>
<feature type="binding site" evidence="15">
    <location>
        <position position="337"/>
    </location>
    <ligand>
        <name>Zn(2+)</name>
        <dbReference type="ChEBI" id="CHEBI:29105"/>
        <label>1</label>
    </ligand>
</feature>
<dbReference type="GO" id="GO:0005506">
    <property type="term" value="F:iron ion binding"/>
    <property type="evidence" value="ECO:0007669"/>
    <property type="project" value="UniProtKB-UniRule"/>
</dbReference>
<keyword evidence="20" id="KW-1185">Reference proteome</keyword>
<dbReference type="PANTHER" id="PTHR12863:SF1">
    <property type="entry name" value="FATTY ACID 2-HYDROXYLASE"/>
    <property type="match status" value="1"/>
</dbReference>
<keyword evidence="11 14" id="KW-0443">Lipid metabolism</keyword>
<feature type="transmembrane region" description="Helical" evidence="17">
    <location>
        <begin position="298"/>
        <end position="316"/>
    </location>
</feature>
<keyword evidence="4 17" id="KW-0812">Transmembrane</keyword>
<keyword evidence="14 16" id="KW-0408">Iron</keyword>
<gene>
    <name evidence="19" type="ORF">AWRI3580_g1951</name>
</gene>
<evidence type="ECO:0000256" key="15">
    <source>
        <dbReference type="PIRSR" id="PIRSR005149-1"/>
    </source>
</evidence>
<keyword evidence="13 14" id="KW-0275">Fatty acid biosynthesis</keyword>
<comment type="cofactor">
    <cofactor evidence="16">
        <name>Fe cation</name>
        <dbReference type="ChEBI" id="CHEBI:24875"/>
    </cofactor>
</comment>
<feature type="binding site" evidence="15">
    <location>
        <position position="341"/>
    </location>
    <ligand>
        <name>Zn(2+)</name>
        <dbReference type="ChEBI" id="CHEBI:29105"/>
        <label>1</label>
    </ligand>
</feature>
<keyword evidence="3 14" id="KW-0444">Lipid biosynthesis</keyword>
<organism evidence="19 20">
    <name type="scientific">Hanseniaspora uvarum</name>
    <name type="common">Yeast</name>
    <name type="synonym">Kloeckera apiculata</name>
    <dbReference type="NCBI Taxonomy" id="29833"/>
    <lineage>
        <taxon>Eukaryota</taxon>
        <taxon>Fungi</taxon>
        <taxon>Dikarya</taxon>
        <taxon>Ascomycota</taxon>
        <taxon>Saccharomycotina</taxon>
        <taxon>Saccharomycetes</taxon>
        <taxon>Saccharomycodales</taxon>
        <taxon>Saccharomycodaceae</taxon>
        <taxon>Hanseniaspora</taxon>
    </lineage>
</organism>
<evidence type="ECO:0000256" key="2">
    <source>
        <dbReference type="ARBA" id="ARBA00005747"/>
    </source>
</evidence>
<sequence length="395" mass="46620">MSTAEKKTLPLYSREQLEKLFSAKERVWVTLKNRKVYDVTDFLEQHPGGGEIIAEYRGQDISKVMDDLDIHQHSSSSYDIMNDNYLVGYLATEYEVDKLLTNPDHIVEVEIEDEDIEGHHGGSNPYSEGTFVEKLPEAEAQLRIATNYDKDYKKHKFLDLNKALVWQLLAADFDREFYIDQIHRPRHYGKGSAPLFGTWWMEPLTKTSWYVIPLCWWPVVTYYFTKSLMNMNTLGSVSLFGIGLFVWTIIEYGLHRFLFHFDNNIPDYPVFYTLHFLLHGCHHYLPMDKYRLVMPPTLFVLLCYPFYKAVFAIFPYNWGCAGFAGGLFGYTLYDMCHYFLHHKQLPPFMQKLKKYHLEHHYKNYELGFGVTSWFWDKVFGTYLDDTSPLSKMKYD</sequence>
<dbReference type="EC" id="1.-.-.-" evidence="14"/>
<keyword evidence="7 14" id="KW-0276">Fatty acid metabolism</keyword>
<comment type="function">
    <text evidence="14">Ceramide hydroxylase involved in the hydroxylation of sphingolipid-associated very long chain fatty acids. Postulated to hydroxylate the very long chain fatty acid of dihydroceramides and phytoceramides at C-2.</text>
</comment>
<feature type="binding site" evidence="15">
    <location>
        <position position="255"/>
    </location>
    <ligand>
        <name>Zn(2+)</name>
        <dbReference type="ChEBI" id="CHEBI:29105"/>
        <label>1</label>
    </ligand>
</feature>
<proteinExistence type="inferred from homology"/>
<keyword evidence="5 14" id="KW-0479">Metal-binding</keyword>
<dbReference type="InterPro" id="IPR006694">
    <property type="entry name" value="Fatty_acid_hydroxylase"/>
</dbReference>
<keyword evidence="16" id="KW-0349">Heme</keyword>
<feature type="binding site" description="axial binding residue" evidence="16">
    <location>
        <position position="73"/>
    </location>
    <ligand>
        <name>heme</name>
        <dbReference type="ChEBI" id="CHEBI:30413"/>
    </ligand>
    <ligandPart>
        <name>Fe</name>
        <dbReference type="ChEBI" id="CHEBI:18248"/>
    </ligandPart>
</feature>
<comment type="cofactor">
    <cofactor evidence="14 15">
        <name>Zn(2+)</name>
        <dbReference type="ChEBI" id="CHEBI:29105"/>
    </cofactor>
    <text evidence="14 15">Binds 2 Zn(2+) ions per subunit that likely form a catalytic dimetal center.</text>
</comment>
<dbReference type="PROSITE" id="PS50255">
    <property type="entry name" value="CYTOCHROME_B5_2"/>
    <property type="match status" value="1"/>
</dbReference>
<keyword evidence="10 14" id="KW-0560">Oxidoreductase</keyword>
<evidence type="ECO:0000256" key="14">
    <source>
        <dbReference type="PIRNR" id="PIRNR005149"/>
    </source>
</evidence>
<evidence type="ECO:0000256" key="1">
    <source>
        <dbReference type="ARBA" id="ARBA00004477"/>
    </source>
</evidence>
<feature type="transmembrane region" description="Helical" evidence="17">
    <location>
        <begin position="231"/>
        <end position="250"/>
    </location>
</feature>
<dbReference type="InterPro" id="IPR001199">
    <property type="entry name" value="Cyt_B5-like_heme/steroid-bd"/>
</dbReference>
<feature type="transmembrane region" description="Helical" evidence="17">
    <location>
        <begin position="322"/>
        <end position="340"/>
    </location>
</feature>
<dbReference type="Pfam" id="PF00173">
    <property type="entry name" value="Cyt-b5"/>
    <property type="match status" value="1"/>
</dbReference>
<dbReference type="STRING" id="29833.A0A1E5RPK8"/>
<evidence type="ECO:0000256" key="11">
    <source>
        <dbReference type="ARBA" id="ARBA00023098"/>
    </source>
</evidence>
<dbReference type="SMART" id="SM01117">
    <property type="entry name" value="Cyt-b5"/>
    <property type="match status" value="1"/>
</dbReference>
<feature type="binding site" evidence="15">
    <location>
        <position position="356"/>
    </location>
    <ligand>
        <name>Zn(2+)</name>
        <dbReference type="ChEBI" id="CHEBI:29105"/>
        <label>1</label>
    </ligand>
</feature>
<feature type="domain" description="Cytochrome b5 heme-binding" evidence="18">
    <location>
        <begin position="9"/>
        <end position="91"/>
    </location>
</feature>
<evidence type="ECO:0000256" key="8">
    <source>
        <dbReference type="ARBA" id="ARBA00022833"/>
    </source>
</evidence>
<feature type="binding site" description="axial binding residue" evidence="16">
    <location>
        <position position="46"/>
    </location>
    <ligand>
        <name>heme</name>
        <dbReference type="ChEBI" id="CHEBI:30413"/>
    </ligand>
    <ligandPart>
        <name>Fe</name>
        <dbReference type="ChEBI" id="CHEBI:18248"/>
    </ligandPart>
</feature>
<dbReference type="Proteomes" id="UP000095358">
    <property type="component" value="Unassembled WGS sequence"/>
</dbReference>
<feature type="binding site" evidence="15">
    <location>
        <position position="360"/>
    </location>
    <ligand>
        <name>Zn(2+)</name>
        <dbReference type="ChEBI" id="CHEBI:29105"/>
        <label>1</label>
    </ligand>
</feature>
<evidence type="ECO:0000256" key="9">
    <source>
        <dbReference type="ARBA" id="ARBA00022989"/>
    </source>
</evidence>
<dbReference type="GO" id="GO:0005789">
    <property type="term" value="C:endoplasmic reticulum membrane"/>
    <property type="evidence" value="ECO:0007669"/>
    <property type="project" value="UniProtKB-SubCell"/>
</dbReference>
<keyword evidence="8 15" id="KW-0862">Zinc</keyword>
<comment type="caution">
    <text evidence="19">The sequence shown here is derived from an EMBL/GenBank/DDBJ whole genome shotgun (WGS) entry which is preliminary data.</text>
</comment>
<accession>A0A1E5RPK8</accession>
<evidence type="ECO:0000256" key="13">
    <source>
        <dbReference type="ARBA" id="ARBA00023160"/>
    </source>
</evidence>
<dbReference type="GO" id="GO:0080132">
    <property type="term" value="F:fatty acid 2-hydroxylase activity"/>
    <property type="evidence" value="ECO:0007669"/>
    <property type="project" value="InterPro"/>
</dbReference>
<evidence type="ECO:0000259" key="18">
    <source>
        <dbReference type="PROSITE" id="PS50255"/>
    </source>
</evidence>
<protein>
    <recommendedName>
        <fullName evidence="14">Ceramide very long chain fatty acid hydroxylase</fullName>
        <ecNumber evidence="14">1.-.-.-</ecNumber>
    </recommendedName>
</protein>
<dbReference type="Gene3D" id="3.10.120.10">
    <property type="entry name" value="Cytochrome b5-like heme/steroid binding domain"/>
    <property type="match status" value="1"/>
</dbReference>
<evidence type="ECO:0000256" key="10">
    <source>
        <dbReference type="ARBA" id="ARBA00023002"/>
    </source>
</evidence>
<dbReference type="PIRSF" id="PIRSF005149">
    <property type="entry name" value="IPC-B_HD"/>
    <property type="match status" value="1"/>
</dbReference>
<dbReference type="Pfam" id="PF04116">
    <property type="entry name" value="FA_hydroxylase"/>
    <property type="match status" value="1"/>
</dbReference>
<evidence type="ECO:0000256" key="3">
    <source>
        <dbReference type="ARBA" id="ARBA00022516"/>
    </source>
</evidence>
<feature type="binding site" evidence="15">
    <location>
        <position position="279"/>
    </location>
    <ligand>
        <name>Zn(2+)</name>
        <dbReference type="ChEBI" id="CHEBI:29105"/>
        <label>1</label>
    </ligand>
</feature>
<dbReference type="AlphaFoldDB" id="A0A1E5RPK8"/>
<feature type="transmembrane region" description="Helical" evidence="17">
    <location>
        <begin position="207"/>
        <end position="224"/>
    </location>
</feature>
<comment type="similarity">
    <text evidence="2 14">Belongs to the sterol desaturase family. SCS7 subfamily.</text>
</comment>
<feature type="binding site" evidence="15">
    <location>
        <position position="283"/>
    </location>
    <ligand>
        <name>Zn(2+)</name>
        <dbReference type="ChEBI" id="CHEBI:29105"/>
        <label>1</label>
    </ligand>
</feature>
<evidence type="ECO:0000256" key="12">
    <source>
        <dbReference type="ARBA" id="ARBA00023136"/>
    </source>
</evidence>
<keyword evidence="12 14" id="KW-0472">Membrane</keyword>
<dbReference type="GO" id="GO:0006633">
    <property type="term" value="P:fatty acid biosynthetic process"/>
    <property type="evidence" value="ECO:0007669"/>
    <property type="project" value="UniProtKB-KW"/>
</dbReference>
<comment type="subcellular location">
    <subcellularLocation>
        <location evidence="1">Endoplasmic reticulum membrane</location>
        <topology evidence="1">Multi-pass membrane protein</topology>
    </subcellularLocation>
</comment>
<dbReference type="EMBL" id="LPNN01000004">
    <property type="protein sequence ID" value="OEJ88816.1"/>
    <property type="molecule type" value="Genomic_DNA"/>
</dbReference>
<evidence type="ECO:0000256" key="17">
    <source>
        <dbReference type="SAM" id="Phobius"/>
    </source>
</evidence>
<evidence type="ECO:0000256" key="6">
    <source>
        <dbReference type="ARBA" id="ARBA00022824"/>
    </source>
</evidence>
<feature type="binding site" evidence="15">
    <location>
        <position position="359"/>
    </location>
    <ligand>
        <name>Zn(2+)</name>
        <dbReference type="ChEBI" id="CHEBI:29105"/>
        <label>1</label>
    </ligand>
</feature>
<dbReference type="InterPro" id="IPR036400">
    <property type="entry name" value="Cyt_B5-like_heme/steroid_sf"/>
</dbReference>
<evidence type="ECO:0000313" key="19">
    <source>
        <dbReference type="EMBL" id="OEJ88816.1"/>
    </source>
</evidence>